<evidence type="ECO:0000313" key="4">
    <source>
        <dbReference type="Proteomes" id="UP001164929"/>
    </source>
</evidence>
<keyword evidence="2" id="KW-0812">Transmembrane</keyword>
<evidence type="ECO:0000313" key="3">
    <source>
        <dbReference type="EMBL" id="KAJ6978816.1"/>
    </source>
</evidence>
<accession>A0AAD6Q4M7</accession>
<keyword evidence="4" id="KW-1185">Reference proteome</keyword>
<evidence type="ECO:0000256" key="2">
    <source>
        <dbReference type="SAM" id="Phobius"/>
    </source>
</evidence>
<protein>
    <submittedName>
        <fullName evidence="3">Uncharacterized protein</fullName>
    </submittedName>
</protein>
<keyword evidence="2" id="KW-1133">Transmembrane helix</keyword>
<evidence type="ECO:0000256" key="1">
    <source>
        <dbReference type="SAM" id="MobiDB-lite"/>
    </source>
</evidence>
<dbReference type="EMBL" id="JAQIZT010000011">
    <property type="protein sequence ID" value="KAJ6978816.1"/>
    <property type="molecule type" value="Genomic_DNA"/>
</dbReference>
<reference evidence="3" key="1">
    <citation type="journal article" date="2023" name="Mol. Ecol. Resour.">
        <title>Chromosome-level genome assembly of a triploid poplar Populus alba 'Berolinensis'.</title>
        <authorList>
            <person name="Chen S."/>
            <person name="Yu Y."/>
            <person name="Wang X."/>
            <person name="Wang S."/>
            <person name="Zhang T."/>
            <person name="Zhou Y."/>
            <person name="He R."/>
            <person name="Meng N."/>
            <person name="Wang Y."/>
            <person name="Liu W."/>
            <person name="Liu Z."/>
            <person name="Liu J."/>
            <person name="Guo Q."/>
            <person name="Huang H."/>
            <person name="Sederoff R.R."/>
            <person name="Wang G."/>
            <person name="Qu G."/>
            <person name="Chen S."/>
        </authorList>
    </citation>
    <scope>NUCLEOTIDE SEQUENCE</scope>
    <source>
        <strain evidence="3">SC-2020</strain>
    </source>
</reference>
<name>A0AAD6Q4M7_9ROSI</name>
<gene>
    <name evidence="3" type="ORF">NC653_027089</name>
</gene>
<feature type="region of interest" description="Disordered" evidence="1">
    <location>
        <begin position="113"/>
        <end position="137"/>
    </location>
</feature>
<dbReference type="Proteomes" id="UP001164929">
    <property type="component" value="Chromosome 11"/>
</dbReference>
<dbReference type="AlphaFoldDB" id="A0AAD6Q4M7"/>
<organism evidence="3 4">
    <name type="scientific">Populus alba x Populus x berolinensis</name>
    <dbReference type="NCBI Taxonomy" id="444605"/>
    <lineage>
        <taxon>Eukaryota</taxon>
        <taxon>Viridiplantae</taxon>
        <taxon>Streptophyta</taxon>
        <taxon>Embryophyta</taxon>
        <taxon>Tracheophyta</taxon>
        <taxon>Spermatophyta</taxon>
        <taxon>Magnoliopsida</taxon>
        <taxon>eudicotyledons</taxon>
        <taxon>Gunneridae</taxon>
        <taxon>Pentapetalae</taxon>
        <taxon>rosids</taxon>
        <taxon>fabids</taxon>
        <taxon>Malpighiales</taxon>
        <taxon>Salicaceae</taxon>
        <taxon>Saliceae</taxon>
        <taxon>Populus</taxon>
    </lineage>
</organism>
<proteinExistence type="predicted"/>
<feature type="region of interest" description="Disordered" evidence="1">
    <location>
        <begin position="42"/>
        <end position="75"/>
    </location>
</feature>
<feature type="compositionally biased region" description="Basic and acidic residues" evidence="1">
    <location>
        <begin position="122"/>
        <end position="133"/>
    </location>
</feature>
<feature type="compositionally biased region" description="Low complexity" evidence="1">
    <location>
        <begin position="57"/>
        <end position="71"/>
    </location>
</feature>
<comment type="caution">
    <text evidence="3">The sequence shown here is derived from an EMBL/GenBank/DDBJ whole genome shotgun (WGS) entry which is preliminary data.</text>
</comment>
<feature type="transmembrane region" description="Helical" evidence="2">
    <location>
        <begin position="81"/>
        <end position="104"/>
    </location>
</feature>
<sequence length="145" mass="16690">MHLYSVLRIYLLRNAGIACIMLQDLFQSVVMQDKEEEYEIDRFYDPSSNSIPPPPDSTSNNSIPSPPASTSQGKKGLKRNVIIIISIVPIAVSVILIVCVCIFLRARRKQKGEEEEEEEAEVMEKMERWDTSRHNRSYLDCWSKK</sequence>
<keyword evidence="2" id="KW-0472">Membrane</keyword>